<evidence type="ECO:0000256" key="9">
    <source>
        <dbReference type="ARBA" id="ARBA00023180"/>
    </source>
</evidence>
<accession>A0AAJ7UDP0</accession>
<evidence type="ECO:0000256" key="11">
    <source>
        <dbReference type="SAM" id="Phobius"/>
    </source>
</evidence>
<dbReference type="SMART" id="SM00013">
    <property type="entry name" value="LRRNT"/>
    <property type="match status" value="2"/>
</dbReference>
<feature type="region of interest" description="Disordered" evidence="10">
    <location>
        <begin position="670"/>
        <end position="694"/>
    </location>
</feature>
<dbReference type="SMART" id="SM00082">
    <property type="entry name" value="LRRCT"/>
    <property type="match status" value="2"/>
</dbReference>
<dbReference type="PANTHER" id="PTHR45773:SF10">
    <property type="match status" value="1"/>
</dbReference>
<name>A0AAJ7UDP0_PETMA</name>
<feature type="region of interest" description="Disordered" evidence="10">
    <location>
        <begin position="885"/>
        <end position="917"/>
    </location>
</feature>
<evidence type="ECO:0000313" key="16">
    <source>
        <dbReference type="RefSeq" id="XP_032834372.1"/>
    </source>
</evidence>
<feature type="region of interest" description="Disordered" evidence="10">
    <location>
        <begin position="305"/>
        <end position="375"/>
    </location>
</feature>
<feature type="transmembrane region" description="Helical" evidence="11">
    <location>
        <begin position="700"/>
        <end position="726"/>
    </location>
</feature>
<feature type="domain" description="LRRCT" evidence="14">
    <location>
        <begin position="616"/>
        <end position="666"/>
    </location>
</feature>
<feature type="compositionally biased region" description="Acidic residues" evidence="10">
    <location>
        <begin position="314"/>
        <end position="325"/>
    </location>
</feature>
<dbReference type="InterPro" id="IPR000372">
    <property type="entry name" value="LRRNT"/>
</dbReference>
<dbReference type="Pfam" id="PF13855">
    <property type="entry name" value="LRR_8"/>
    <property type="match status" value="2"/>
</dbReference>
<evidence type="ECO:0000313" key="15">
    <source>
        <dbReference type="Proteomes" id="UP001318040"/>
    </source>
</evidence>
<evidence type="ECO:0000256" key="5">
    <source>
        <dbReference type="ARBA" id="ARBA00022729"/>
    </source>
</evidence>
<feature type="region of interest" description="Disordered" evidence="10">
    <location>
        <begin position="77"/>
        <end position="104"/>
    </location>
</feature>
<dbReference type="GO" id="GO:0007409">
    <property type="term" value="P:axonogenesis"/>
    <property type="evidence" value="ECO:0007669"/>
    <property type="project" value="TreeGrafter"/>
</dbReference>
<dbReference type="GO" id="GO:0051965">
    <property type="term" value="P:positive regulation of synapse assembly"/>
    <property type="evidence" value="ECO:0007669"/>
    <property type="project" value="TreeGrafter"/>
</dbReference>
<feature type="domain" description="LRRCT" evidence="14">
    <location>
        <begin position="253"/>
        <end position="309"/>
    </location>
</feature>
<proteinExistence type="inferred from homology"/>
<evidence type="ECO:0000256" key="8">
    <source>
        <dbReference type="ARBA" id="ARBA00023136"/>
    </source>
</evidence>
<evidence type="ECO:0000256" key="3">
    <source>
        <dbReference type="ARBA" id="ARBA00022614"/>
    </source>
</evidence>
<dbReference type="InterPro" id="IPR003591">
    <property type="entry name" value="Leu-rich_rpt_typical-subtyp"/>
</dbReference>
<reference evidence="16" key="1">
    <citation type="submission" date="2025-08" db="UniProtKB">
        <authorList>
            <consortium name="RefSeq"/>
        </authorList>
    </citation>
    <scope>IDENTIFICATION</scope>
    <source>
        <tissue evidence="16">Sperm</tissue>
    </source>
</reference>
<dbReference type="RefSeq" id="XP_032834372.1">
    <property type="nucleotide sequence ID" value="XM_032978481.1"/>
</dbReference>
<organism evidence="15 16">
    <name type="scientific">Petromyzon marinus</name>
    <name type="common">Sea lamprey</name>
    <dbReference type="NCBI Taxonomy" id="7757"/>
    <lineage>
        <taxon>Eukaryota</taxon>
        <taxon>Metazoa</taxon>
        <taxon>Chordata</taxon>
        <taxon>Craniata</taxon>
        <taxon>Vertebrata</taxon>
        <taxon>Cyclostomata</taxon>
        <taxon>Hyperoartia</taxon>
        <taxon>Petromyzontiformes</taxon>
        <taxon>Petromyzontidae</taxon>
        <taxon>Petromyzon</taxon>
    </lineage>
</organism>
<keyword evidence="7 11" id="KW-1133">Transmembrane helix</keyword>
<dbReference type="Proteomes" id="UP001318040">
    <property type="component" value="Chromosome 67"/>
</dbReference>
<evidence type="ECO:0000259" key="13">
    <source>
        <dbReference type="SMART" id="SM00013"/>
    </source>
</evidence>
<feature type="region of interest" description="Disordered" evidence="10">
    <location>
        <begin position="772"/>
        <end position="831"/>
    </location>
</feature>
<feature type="signal peptide" evidence="12">
    <location>
        <begin position="1"/>
        <end position="30"/>
    </location>
</feature>
<keyword evidence="9" id="KW-0325">Glycoprotein</keyword>
<dbReference type="FunFam" id="3.80.10.10:FF:000770">
    <property type="entry name" value="Uncharacterized protein"/>
    <property type="match status" value="1"/>
</dbReference>
<dbReference type="AlphaFoldDB" id="A0AAJ7UDP0"/>
<gene>
    <name evidence="16" type="primary">LOC116956711</name>
</gene>
<dbReference type="SUPFAM" id="SSF52058">
    <property type="entry name" value="L domain-like"/>
    <property type="match status" value="2"/>
</dbReference>
<comment type="similarity">
    <text evidence="2">Belongs to the SLITRK family.</text>
</comment>
<keyword evidence="5 12" id="KW-0732">Signal</keyword>
<dbReference type="FunFam" id="3.80.10.10:FF:000001">
    <property type="entry name" value="SLIT and NTRK-like family, member 1"/>
    <property type="match status" value="1"/>
</dbReference>
<dbReference type="InterPro" id="IPR000483">
    <property type="entry name" value="Cys-rich_flank_reg_C"/>
</dbReference>
<feature type="chain" id="PRO_5042485630" evidence="12">
    <location>
        <begin position="31"/>
        <end position="959"/>
    </location>
</feature>
<dbReference type="PANTHER" id="PTHR45773">
    <property type="entry name" value="SLIT AND NTRK-LIKE PROTEIN 4-RELATED"/>
    <property type="match status" value="1"/>
</dbReference>
<keyword evidence="4 11" id="KW-0812">Transmembrane</keyword>
<dbReference type="GO" id="GO:0016020">
    <property type="term" value="C:membrane"/>
    <property type="evidence" value="ECO:0007669"/>
    <property type="project" value="UniProtKB-SubCell"/>
</dbReference>
<keyword evidence="6" id="KW-0677">Repeat</keyword>
<dbReference type="SMART" id="SM00369">
    <property type="entry name" value="LRR_TYP"/>
    <property type="match status" value="8"/>
</dbReference>
<sequence>MGAPAALPPFVALRLLLLLLLLALPRWADANAGVVDDGGAVTGSLGIAVAESCPAVCSCEERESLLQVDCDNRGLQHVSQLRPQQQPQQPQEQQEPQPTRPYQLHLHGNSIGTLAAGDFHCCPGAVALDLANNGLLEVAGGAFEGMARLRRLRLHGNKLEALRNGTFAGAEGLDYLQADYNLLRRVEAAAFRGLARLRVLILNDNLLRRLPAGVFRGVPLRHLDLRGNRLKALAYGGLLEHLRGVAEIRLEENPWECSCGLWALKEWLEVLAAGPPPPPAALVGEAVCESPFRLHGKGLMELSRRDVCAGGDDGGGDDDDEGGDDEGPRPRPTPAGAAKPRLSVTTTTMPAPASFAGKPHPKPPKPTAAYDRGKGAGDRNASLLLAAAAAVTATNMGPMAAVAGGAAAAGGGGHRQAKPPAPTSCPSVCSCAVHAADGGLAVDCQGRGIERVSALRPRPLGPRRLSLRANSIREVLAHDFRDLGTLELLHLGANRISAVRDGAFLGLSRLRRLHLDGNALRSLSAGAFAGLGALQFLYLESNAIVEVHAGAFAATAALQLLFLNRNRLRRLPAGLLAAATGVTRLNLRGNRLRGLPADGLLAPLGASAVQVDLRDNPWECDCAAEPLRRWLASLSTGIMQGAVACAGPPALAHRDLRSVPLDELCAGDRPAEEAASTAGTAAAPPPAALPPTPAPAHGSLGVPLSVLILGLLAALVTAVALLAALLRRRGAASRPPAADAVAGRADAGVVSAAFDYGRYEAKAAEAAAQAAEAKGASAPGQNRRRGGGPSIYTVPLRAGDPDRQYRQVPLGEGSAAGPAWAPHEHSRCPGAPALRYYTLDHRRRRRRQQYDGAGCGAADASYLGGQAAGRAPHASFQFRSLSRLGRLQQQQRQRQQQQQQPNYDLGKRPSQAAHPSVPLGFRAEGAVHAAGECLELNARLRAEPDYLHVLERQSPYEQF</sequence>
<keyword evidence="3" id="KW-0433">Leucine-rich repeat</keyword>
<evidence type="ECO:0000256" key="6">
    <source>
        <dbReference type="ARBA" id="ARBA00022737"/>
    </source>
</evidence>
<feature type="compositionally biased region" description="Low complexity" evidence="10">
    <location>
        <begin position="83"/>
        <end position="97"/>
    </location>
</feature>
<keyword evidence="15" id="KW-1185">Reference proteome</keyword>
<dbReference type="InterPro" id="IPR032675">
    <property type="entry name" value="LRR_dom_sf"/>
</dbReference>
<feature type="compositionally biased region" description="Pro residues" evidence="10">
    <location>
        <begin position="683"/>
        <end position="694"/>
    </location>
</feature>
<evidence type="ECO:0000256" key="10">
    <source>
        <dbReference type="SAM" id="MobiDB-lite"/>
    </source>
</evidence>
<dbReference type="Gene3D" id="3.80.10.10">
    <property type="entry name" value="Ribonuclease Inhibitor"/>
    <property type="match status" value="2"/>
</dbReference>
<comment type="subcellular location">
    <subcellularLocation>
        <location evidence="1">Membrane</location>
        <topology evidence="1">Single-pass type I membrane protein</topology>
    </subcellularLocation>
</comment>
<evidence type="ECO:0000259" key="14">
    <source>
        <dbReference type="SMART" id="SM00082"/>
    </source>
</evidence>
<evidence type="ECO:0000256" key="7">
    <source>
        <dbReference type="ARBA" id="ARBA00022989"/>
    </source>
</evidence>
<feature type="compositionally biased region" description="Low complexity" evidence="10">
    <location>
        <begin position="885"/>
        <end position="900"/>
    </location>
</feature>
<feature type="domain" description="LRRNT" evidence="13">
    <location>
        <begin position="424"/>
        <end position="461"/>
    </location>
</feature>
<dbReference type="InterPro" id="IPR001611">
    <property type="entry name" value="Leu-rich_rpt"/>
</dbReference>
<protein>
    <submittedName>
        <fullName evidence="16">LOW QUALITY PROTEIN: SLIT and NTRK-like protein 5</fullName>
    </submittedName>
</protein>
<evidence type="ECO:0000256" key="4">
    <source>
        <dbReference type="ARBA" id="ARBA00022692"/>
    </source>
</evidence>
<evidence type="ECO:0000256" key="2">
    <source>
        <dbReference type="ARBA" id="ARBA00010439"/>
    </source>
</evidence>
<dbReference type="KEGG" id="pmrn:116956711"/>
<evidence type="ECO:0000256" key="12">
    <source>
        <dbReference type="SAM" id="SignalP"/>
    </source>
</evidence>
<feature type="compositionally biased region" description="Low complexity" evidence="10">
    <location>
        <begin position="673"/>
        <end position="682"/>
    </location>
</feature>
<keyword evidence="8 11" id="KW-0472">Membrane</keyword>
<evidence type="ECO:0000256" key="1">
    <source>
        <dbReference type="ARBA" id="ARBA00004479"/>
    </source>
</evidence>
<feature type="domain" description="LRRNT" evidence="13">
    <location>
        <begin position="52"/>
        <end position="87"/>
    </location>
</feature>